<dbReference type="SUPFAM" id="SSF52540">
    <property type="entry name" value="P-loop containing nucleoside triphosphate hydrolases"/>
    <property type="match status" value="1"/>
</dbReference>
<dbReference type="PANTHER" id="PTHR30121:SF6">
    <property type="entry name" value="SLR6007 PROTEIN"/>
    <property type="match status" value="1"/>
</dbReference>
<sequence length="516" mass="58074">MLITLGEEGGKIKLISKESDNDGILPYGSYITVEDEDKKFILRVEESAQINSFSVSPMLADMDIKPLLQDQKVRNIVLAVRIKEIPQREDGLSSYIKPMLFARRSNQEEIDYIMNNNKGIPVFLSAMYAYDSQIIKDENKNPILVNIPEKFFFYQTLITGATGSGKTAAMKYLSQYFVEKLDILNGPGAVLAINVKEDDFLYMDKPSKTEKTDIINEWEALGETAHGIDSFRIYYPGNNIPMSKKMDKNKAVSITIETKNLDPENLSGIIQNLSAKGAEQIIDIFRYWQANVMGKRGEGCKMSDFIRYLDDPEKKRVYRVLTANGDTYEYTLHAGTLNSLKNAFITASSFFDNPNARELNADDILERRKMSVIDLSQKNAIGFGAILLRDILNKIYEEKSNGKSDVPVLVIIDEVHEFYGNSKTYEALKTLDAIARKGRSLGISVIFASQNLEDIPSGISKVVNSKIFFKGYSERNRNKSINDEALGPGYAISQIYGLSFVKLIKFPLPLGGLYEK</sequence>
<reference evidence="1 2" key="1">
    <citation type="submission" date="2015-09" db="EMBL/GenBank/DDBJ databases">
        <title>Heavy metals and arsenic resistance mechanisms in polyextremophilic archaea of the family Ferroplasmaceae.</title>
        <authorList>
            <person name="Bulaev A.G."/>
            <person name="Kanygina A.V."/>
        </authorList>
    </citation>
    <scope>NUCLEOTIDE SEQUENCE [LARGE SCALE GENOMIC DNA]</scope>
    <source>
        <strain evidence="1 2">BH2</strain>
    </source>
</reference>
<dbReference type="EMBL" id="LKBH01000274">
    <property type="protein sequence ID" value="KQB34062.1"/>
    <property type="molecule type" value="Genomic_DNA"/>
</dbReference>
<gene>
    <name evidence="1" type="ORF">AOG55_01530</name>
</gene>
<dbReference type="InParanoid" id="A0A0Q0VKS6"/>
<accession>A0A0Q0VKS6</accession>
<dbReference type="PANTHER" id="PTHR30121">
    <property type="entry name" value="UNCHARACTERIZED PROTEIN YJGR-RELATED"/>
    <property type="match status" value="1"/>
</dbReference>
<proteinExistence type="predicted"/>
<organism evidence="1 2">
    <name type="scientific">Acidiplasma cupricumulans</name>
    <dbReference type="NCBI Taxonomy" id="312540"/>
    <lineage>
        <taxon>Archaea</taxon>
        <taxon>Methanobacteriati</taxon>
        <taxon>Thermoplasmatota</taxon>
        <taxon>Thermoplasmata</taxon>
        <taxon>Thermoplasmatales</taxon>
        <taxon>Ferroplasmaceae</taxon>
        <taxon>Acidiplasma</taxon>
    </lineage>
</organism>
<name>A0A0Q0VKS6_9ARCH</name>
<dbReference type="RefSeq" id="WP_055041113.1">
    <property type="nucleotide sequence ID" value="NZ_LKBH01000274.1"/>
</dbReference>
<evidence type="ECO:0000313" key="2">
    <source>
        <dbReference type="Proteomes" id="UP000050301"/>
    </source>
</evidence>
<comment type="caution">
    <text evidence="1">The sequence shown here is derived from an EMBL/GenBank/DDBJ whole genome shotgun (WGS) entry which is preliminary data.</text>
</comment>
<dbReference type="InterPro" id="IPR051162">
    <property type="entry name" value="T4SS_component"/>
</dbReference>
<dbReference type="InterPro" id="IPR027417">
    <property type="entry name" value="P-loop_NTPase"/>
</dbReference>
<keyword evidence="2" id="KW-1185">Reference proteome</keyword>
<dbReference type="AlphaFoldDB" id="A0A0Q0VKS6"/>
<protein>
    <submittedName>
        <fullName evidence="1">Uncharacterized protein</fullName>
    </submittedName>
</protein>
<dbReference type="Proteomes" id="UP000050301">
    <property type="component" value="Unassembled WGS sequence"/>
</dbReference>
<evidence type="ECO:0000313" key="1">
    <source>
        <dbReference type="EMBL" id="KQB34062.1"/>
    </source>
</evidence>
<dbReference type="Gene3D" id="3.40.50.300">
    <property type="entry name" value="P-loop containing nucleotide triphosphate hydrolases"/>
    <property type="match status" value="1"/>
</dbReference>